<comment type="caution">
    <text evidence="18">The sequence shown here is derived from an EMBL/GenBank/DDBJ whole genome shotgun (WGS) entry which is preliminary data.</text>
</comment>
<protein>
    <recommendedName>
        <fullName evidence="14">START domain-containing protein 10</fullName>
    </recommendedName>
    <alternativeName>
        <fullName evidence="15">PCTP-like protein</fullName>
    </alternativeName>
    <alternativeName>
        <fullName evidence="16">StAR-related lipid transfer protein 10</fullName>
    </alternativeName>
</protein>
<accession>A0A8S1C2V9</accession>
<dbReference type="Gene3D" id="3.30.530.20">
    <property type="match status" value="1"/>
</dbReference>
<evidence type="ECO:0000256" key="10">
    <source>
        <dbReference type="ARBA" id="ARBA00023069"/>
    </source>
</evidence>
<evidence type="ECO:0000256" key="2">
    <source>
        <dbReference type="ARBA" id="ARBA00004370"/>
    </source>
</evidence>
<dbReference type="Proteomes" id="UP000494165">
    <property type="component" value="Unassembled WGS sequence"/>
</dbReference>
<keyword evidence="7" id="KW-0282">Flagellum</keyword>
<dbReference type="SUPFAM" id="SSF55961">
    <property type="entry name" value="Bet v1-like"/>
    <property type="match status" value="1"/>
</dbReference>
<proteinExistence type="predicted"/>
<dbReference type="FunFam" id="3.30.530.20:FF:000008">
    <property type="entry name" value="START domain containing 10"/>
    <property type="match status" value="1"/>
</dbReference>
<keyword evidence="10" id="KW-0969">Cilium</keyword>
<comment type="subcellular location">
    <subcellularLocation>
        <location evidence="1">Cell projection</location>
        <location evidence="1">Cilium</location>
        <location evidence="1">Flagellum</location>
    </subcellularLocation>
    <subcellularLocation>
        <location evidence="3">Cytoplasm</location>
    </subcellularLocation>
    <subcellularLocation>
        <location evidence="2">Membrane</location>
    </subcellularLocation>
</comment>
<dbReference type="InterPro" id="IPR041951">
    <property type="entry name" value="STARD10_START"/>
</dbReference>
<evidence type="ECO:0000256" key="1">
    <source>
        <dbReference type="ARBA" id="ARBA00004230"/>
    </source>
</evidence>
<keyword evidence="9" id="KW-0445">Lipid transport</keyword>
<dbReference type="GO" id="GO:0008289">
    <property type="term" value="F:lipid binding"/>
    <property type="evidence" value="ECO:0007669"/>
    <property type="project" value="UniProtKB-KW"/>
</dbReference>
<evidence type="ECO:0000256" key="5">
    <source>
        <dbReference type="ARBA" id="ARBA00022490"/>
    </source>
</evidence>
<evidence type="ECO:0000256" key="11">
    <source>
        <dbReference type="ARBA" id="ARBA00023121"/>
    </source>
</evidence>
<keyword evidence="13" id="KW-0966">Cell projection</keyword>
<evidence type="ECO:0000256" key="8">
    <source>
        <dbReference type="ARBA" id="ARBA00022990"/>
    </source>
</evidence>
<keyword evidence="8" id="KW-0007">Acetylation</keyword>
<dbReference type="OrthoDB" id="5403181at2759"/>
<feature type="domain" description="START" evidence="17">
    <location>
        <begin position="1"/>
        <end position="183"/>
    </location>
</feature>
<evidence type="ECO:0000256" key="9">
    <source>
        <dbReference type="ARBA" id="ARBA00023055"/>
    </source>
</evidence>
<evidence type="ECO:0000256" key="6">
    <source>
        <dbReference type="ARBA" id="ARBA00022553"/>
    </source>
</evidence>
<sequence>MMELGLIKIAEDSDFQHFRRIIDNHDDWELNYARDDTKVWTKCVPGIDFKMVKLVTVFDDVSPNVMYDVLHDPEYRRVWDKHMIEAHDIGYLNPNNDIGYYAMSCPVPLKNRDFVLQRSWLDMGTEQIIMNHSVNHKDYSEKPNYVRGISYITGYLIRPKGNSGCFVGYASQTDPKGTLPSWMKASQGYPAWKANNNPAFKPWFFPEQITVPRITAEDCGAVLQRRRLEQH</sequence>
<evidence type="ECO:0000313" key="19">
    <source>
        <dbReference type="Proteomes" id="UP000494165"/>
    </source>
</evidence>
<dbReference type="InterPro" id="IPR023393">
    <property type="entry name" value="START-like_dom_sf"/>
</dbReference>
<evidence type="ECO:0000256" key="15">
    <source>
        <dbReference type="ARBA" id="ARBA00076937"/>
    </source>
</evidence>
<keyword evidence="4" id="KW-0813">Transport</keyword>
<keyword evidence="19" id="KW-1185">Reference proteome</keyword>
<name>A0A8S1C2V9_9INSE</name>
<dbReference type="AlphaFoldDB" id="A0A8S1C2V9"/>
<evidence type="ECO:0000256" key="13">
    <source>
        <dbReference type="ARBA" id="ARBA00023273"/>
    </source>
</evidence>
<dbReference type="GO" id="GO:0031514">
    <property type="term" value="C:motile cilium"/>
    <property type="evidence" value="ECO:0007669"/>
    <property type="project" value="UniProtKB-SubCell"/>
</dbReference>
<dbReference type="InterPro" id="IPR051213">
    <property type="entry name" value="START_lipid_transfer"/>
</dbReference>
<gene>
    <name evidence="18" type="ORF">CLODIP_2_CD05011</name>
</gene>
<dbReference type="PANTHER" id="PTHR19308">
    <property type="entry name" value="PHOSPHATIDYLCHOLINE TRANSFER PROTEIN"/>
    <property type="match status" value="1"/>
</dbReference>
<dbReference type="GO" id="GO:0005829">
    <property type="term" value="C:cytosol"/>
    <property type="evidence" value="ECO:0007669"/>
    <property type="project" value="UniProtKB-ARBA"/>
</dbReference>
<dbReference type="PROSITE" id="PS50848">
    <property type="entry name" value="START"/>
    <property type="match status" value="1"/>
</dbReference>
<dbReference type="Pfam" id="PF01852">
    <property type="entry name" value="START"/>
    <property type="match status" value="1"/>
</dbReference>
<evidence type="ECO:0000256" key="4">
    <source>
        <dbReference type="ARBA" id="ARBA00022448"/>
    </source>
</evidence>
<evidence type="ECO:0000256" key="16">
    <source>
        <dbReference type="ARBA" id="ARBA00080073"/>
    </source>
</evidence>
<evidence type="ECO:0000313" key="18">
    <source>
        <dbReference type="EMBL" id="CAB3362285.1"/>
    </source>
</evidence>
<dbReference type="GO" id="GO:0006869">
    <property type="term" value="P:lipid transport"/>
    <property type="evidence" value="ECO:0007669"/>
    <property type="project" value="UniProtKB-KW"/>
</dbReference>
<evidence type="ECO:0000256" key="7">
    <source>
        <dbReference type="ARBA" id="ARBA00022846"/>
    </source>
</evidence>
<dbReference type="EMBL" id="CADEPI010000008">
    <property type="protein sequence ID" value="CAB3362285.1"/>
    <property type="molecule type" value="Genomic_DNA"/>
</dbReference>
<reference evidence="18 19" key="1">
    <citation type="submission" date="2020-04" db="EMBL/GenBank/DDBJ databases">
        <authorList>
            <person name="Alioto T."/>
            <person name="Alioto T."/>
            <person name="Gomez Garrido J."/>
        </authorList>
    </citation>
    <scope>NUCLEOTIDE SEQUENCE [LARGE SCALE GENOMIC DNA]</scope>
</reference>
<evidence type="ECO:0000256" key="12">
    <source>
        <dbReference type="ARBA" id="ARBA00023136"/>
    </source>
</evidence>
<dbReference type="CDD" id="cd08871">
    <property type="entry name" value="START_STARD10-like"/>
    <property type="match status" value="1"/>
</dbReference>
<evidence type="ECO:0000259" key="17">
    <source>
        <dbReference type="PROSITE" id="PS50848"/>
    </source>
</evidence>
<keyword evidence="11" id="KW-0446">Lipid-binding</keyword>
<evidence type="ECO:0000256" key="14">
    <source>
        <dbReference type="ARBA" id="ARBA00070345"/>
    </source>
</evidence>
<keyword evidence="5" id="KW-0963">Cytoplasm</keyword>
<organism evidence="18 19">
    <name type="scientific">Cloeon dipterum</name>
    <dbReference type="NCBI Taxonomy" id="197152"/>
    <lineage>
        <taxon>Eukaryota</taxon>
        <taxon>Metazoa</taxon>
        <taxon>Ecdysozoa</taxon>
        <taxon>Arthropoda</taxon>
        <taxon>Hexapoda</taxon>
        <taxon>Insecta</taxon>
        <taxon>Pterygota</taxon>
        <taxon>Palaeoptera</taxon>
        <taxon>Ephemeroptera</taxon>
        <taxon>Pisciforma</taxon>
        <taxon>Baetidae</taxon>
        <taxon>Cloeon</taxon>
    </lineage>
</organism>
<dbReference type="PANTHER" id="PTHR19308:SF14">
    <property type="entry name" value="START DOMAIN-CONTAINING PROTEIN"/>
    <property type="match status" value="1"/>
</dbReference>
<dbReference type="GO" id="GO:0016020">
    <property type="term" value="C:membrane"/>
    <property type="evidence" value="ECO:0007669"/>
    <property type="project" value="UniProtKB-SubCell"/>
</dbReference>
<dbReference type="InterPro" id="IPR002913">
    <property type="entry name" value="START_lipid-bd_dom"/>
</dbReference>
<keyword evidence="12" id="KW-0472">Membrane</keyword>
<dbReference type="SMART" id="SM00234">
    <property type="entry name" value="START"/>
    <property type="match status" value="1"/>
</dbReference>
<evidence type="ECO:0000256" key="3">
    <source>
        <dbReference type="ARBA" id="ARBA00004496"/>
    </source>
</evidence>
<keyword evidence="6" id="KW-0597">Phosphoprotein</keyword>